<accession>A0A0F9IPY3</accession>
<proteinExistence type="predicted"/>
<organism evidence="2">
    <name type="scientific">marine sediment metagenome</name>
    <dbReference type="NCBI Taxonomy" id="412755"/>
    <lineage>
        <taxon>unclassified sequences</taxon>
        <taxon>metagenomes</taxon>
        <taxon>ecological metagenomes</taxon>
    </lineage>
</organism>
<feature type="region of interest" description="Disordered" evidence="1">
    <location>
        <begin position="24"/>
        <end position="48"/>
    </location>
</feature>
<dbReference type="AlphaFoldDB" id="A0A0F9IPY3"/>
<protein>
    <recommendedName>
        <fullName evidence="3">Tail tube protein</fullName>
    </recommendedName>
</protein>
<gene>
    <name evidence="2" type="ORF">LCGC14_1630220</name>
</gene>
<evidence type="ECO:0008006" key="3">
    <source>
        <dbReference type="Google" id="ProtNLM"/>
    </source>
</evidence>
<reference evidence="2" key="1">
    <citation type="journal article" date="2015" name="Nature">
        <title>Complex archaea that bridge the gap between prokaryotes and eukaryotes.</title>
        <authorList>
            <person name="Spang A."/>
            <person name="Saw J.H."/>
            <person name="Jorgensen S.L."/>
            <person name="Zaremba-Niedzwiedzka K."/>
            <person name="Martijn J."/>
            <person name="Lind A.E."/>
            <person name="van Eijk R."/>
            <person name="Schleper C."/>
            <person name="Guy L."/>
            <person name="Ettema T.J."/>
        </authorList>
    </citation>
    <scope>NUCLEOTIDE SEQUENCE</scope>
</reference>
<evidence type="ECO:0000256" key="1">
    <source>
        <dbReference type="SAM" id="MobiDB-lite"/>
    </source>
</evidence>
<sequence>MAINNFSVEQIVVTVNGREITDWGESEQPISEAPIDPKATLRRGKGGGAVRLDRVNPGRALTLSLNPGSPDSAYMQSLFNSNATITYTRQVIGTLEKVIGTEGVIVNDGPVNRGGQTISDDEYMIELNAWTGLKGGE</sequence>
<name>A0A0F9IPY3_9ZZZZ</name>
<evidence type="ECO:0000313" key="2">
    <source>
        <dbReference type="EMBL" id="KKM21959.1"/>
    </source>
</evidence>
<comment type="caution">
    <text evidence="2">The sequence shown here is derived from an EMBL/GenBank/DDBJ whole genome shotgun (WGS) entry which is preliminary data.</text>
</comment>
<dbReference type="EMBL" id="LAZR01013437">
    <property type="protein sequence ID" value="KKM21959.1"/>
    <property type="molecule type" value="Genomic_DNA"/>
</dbReference>